<evidence type="ECO:0000256" key="4">
    <source>
        <dbReference type="ARBA" id="ARBA00023284"/>
    </source>
</evidence>
<dbReference type="Proteomes" id="UP000536835">
    <property type="component" value="Unassembled WGS sequence"/>
</dbReference>
<dbReference type="Gene3D" id="3.40.30.10">
    <property type="entry name" value="Glutaredoxin"/>
    <property type="match status" value="1"/>
</dbReference>
<dbReference type="GO" id="GO:0030313">
    <property type="term" value="C:cell envelope"/>
    <property type="evidence" value="ECO:0007669"/>
    <property type="project" value="UniProtKB-SubCell"/>
</dbReference>
<dbReference type="InterPro" id="IPR013740">
    <property type="entry name" value="Redoxin"/>
</dbReference>
<dbReference type="PROSITE" id="PS00194">
    <property type="entry name" value="THIOREDOXIN_1"/>
    <property type="match status" value="1"/>
</dbReference>
<dbReference type="AlphaFoldDB" id="A0A7Y3W511"/>
<dbReference type="InterPro" id="IPR036249">
    <property type="entry name" value="Thioredoxin-like_sf"/>
</dbReference>
<name>A0A7Y3W511_9PROT</name>
<evidence type="ECO:0000259" key="6">
    <source>
        <dbReference type="PROSITE" id="PS51352"/>
    </source>
</evidence>
<dbReference type="RefSeq" id="WP_173198110.1">
    <property type="nucleotide sequence ID" value="NZ_JABFCX010000002.1"/>
</dbReference>
<dbReference type="CDD" id="cd02966">
    <property type="entry name" value="TlpA_like_family"/>
    <property type="match status" value="1"/>
</dbReference>
<comment type="subcellular location">
    <subcellularLocation>
        <location evidence="1">Cell envelope</location>
    </subcellularLocation>
</comment>
<dbReference type="PROSITE" id="PS51352">
    <property type="entry name" value="THIOREDOXIN_2"/>
    <property type="match status" value="1"/>
</dbReference>
<comment type="caution">
    <text evidence="7">The sequence shown here is derived from an EMBL/GenBank/DDBJ whole genome shotgun (WGS) entry which is preliminary data.</text>
</comment>
<evidence type="ECO:0000256" key="1">
    <source>
        <dbReference type="ARBA" id="ARBA00004196"/>
    </source>
</evidence>
<keyword evidence="5" id="KW-0472">Membrane</keyword>
<evidence type="ECO:0000256" key="2">
    <source>
        <dbReference type="ARBA" id="ARBA00022748"/>
    </source>
</evidence>
<keyword evidence="4" id="KW-0676">Redox-active center</keyword>
<dbReference type="GO" id="GO:0017004">
    <property type="term" value="P:cytochrome complex assembly"/>
    <property type="evidence" value="ECO:0007669"/>
    <property type="project" value="UniProtKB-KW"/>
</dbReference>
<sequence>MNAVVRYLQSLRNPVKLLQLLMIIGGVFIAYTLIASMGGEPKPWEDQRPRYVVGEMGAFERTFPSQPLPNIPVDLGGEVVSLRDVAPGKPLVVNLWATWCAPCVEELPSLQALQDRLGDEVAVIAVAQEGGDGTRQQAMLERVGAERLTYVLDGRLALGRSLSNDVVLPITVLYDARGREIGRLTGSADWASPEAERLVRAIARGELPR</sequence>
<dbReference type="Pfam" id="PF08534">
    <property type="entry name" value="Redoxin"/>
    <property type="match status" value="1"/>
</dbReference>
<keyword evidence="2" id="KW-0201">Cytochrome c-type biogenesis</keyword>
<dbReference type="EMBL" id="JABFCX010000002">
    <property type="protein sequence ID" value="NNU16134.1"/>
    <property type="molecule type" value="Genomic_DNA"/>
</dbReference>
<protein>
    <submittedName>
        <fullName evidence="7">TlpA family protein disulfide reductase</fullName>
    </submittedName>
</protein>
<organism evidence="7 8">
    <name type="scientific">Parvularcula mediterranea</name>
    <dbReference type="NCBI Taxonomy" id="2732508"/>
    <lineage>
        <taxon>Bacteria</taxon>
        <taxon>Pseudomonadati</taxon>
        <taxon>Pseudomonadota</taxon>
        <taxon>Alphaproteobacteria</taxon>
        <taxon>Parvularculales</taxon>
        <taxon>Parvularculaceae</taxon>
        <taxon>Parvularcula</taxon>
    </lineage>
</organism>
<dbReference type="SUPFAM" id="SSF52833">
    <property type="entry name" value="Thioredoxin-like"/>
    <property type="match status" value="1"/>
</dbReference>
<feature type="domain" description="Thioredoxin" evidence="6">
    <location>
        <begin position="57"/>
        <end position="204"/>
    </location>
</feature>
<dbReference type="InterPro" id="IPR050553">
    <property type="entry name" value="Thioredoxin_ResA/DsbE_sf"/>
</dbReference>
<feature type="transmembrane region" description="Helical" evidence="5">
    <location>
        <begin position="20"/>
        <end position="39"/>
    </location>
</feature>
<keyword evidence="5" id="KW-0812">Transmembrane</keyword>
<evidence type="ECO:0000256" key="3">
    <source>
        <dbReference type="ARBA" id="ARBA00023157"/>
    </source>
</evidence>
<proteinExistence type="predicted"/>
<keyword evidence="8" id="KW-1185">Reference proteome</keyword>
<dbReference type="PANTHER" id="PTHR42852:SF6">
    <property type="entry name" value="THIOL:DISULFIDE INTERCHANGE PROTEIN DSBE"/>
    <property type="match status" value="1"/>
</dbReference>
<evidence type="ECO:0000313" key="8">
    <source>
        <dbReference type="Proteomes" id="UP000536835"/>
    </source>
</evidence>
<evidence type="ECO:0000256" key="5">
    <source>
        <dbReference type="SAM" id="Phobius"/>
    </source>
</evidence>
<dbReference type="InterPro" id="IPR017937">
    <property type="entry name" value="Thioredoxin_CS"/>
</dbReference>
<accession>A0A7Y3W511</accession>
<dbReference type="InterPro" id="IPR013766">
    <property type="entry name" value="Thioredoxin_domain"/>
</dbReference>
<keyword evidence="3" id="KW-1015">Disulfide bond</keyword>
<gene>
    <name evidence="7" type="ORF">HK107_07340</name>
</gene>
<keyword evidence="5" id="KW-1133">Transmembrane helix</keyword>
<dbReference type="GO" id="GO:0015036">
    <property type="term" value="F:disulfide oxidoreductase activity"/>
    <property type="evidence" value="ECO:0007669"/>
    <property type="project" value="UniProtKB-ARBA"/>
</dbReference>
<dbReference type="PANTHER" id="PTHR42852">
    <property type="entry name" value="THIOL:DISULFIDE INTERCHANGE PROTEIN DSBE"/>
    <property type="match status" value="1"/>
</dbReference>
<evidence type="ECO:0000313" key="7">
    <source>
        <dbReference type="EMBL" id="NNU16134.1"/>
    </source>
</evidence>
<reference evidence="7 8" key="1">
    <citation type="submission" date="2020-05" db="EMBL/GenBank/DDBJ databases">
        <title>Parvularcula mediterraneae sp. nov., isolated from polypropylene straw from shallow seawater of the seashore of Laganas in Zakynthos island, Greece.</title>
        <authorList>
            <person name="Szabo I."/>
            <person name="Al-Omari J."/>
            <person name="Rado J."/>
            <person name="Szerdahelyi G.S."/>
        </authorList>
    </citation>
    <scope>NUCLEOTIDE SEQUENCE [LARGE SCALE GENOMIC DNA]</scope>
    <source>
        <strain evidence="7 8">ZS-1/3</strain>
    </source>
</reference>